<dbReference type="Gene3D" id="3.10.180.10">
    <property type="entry name" value="2,3-Dihydroxybiphenyl 1,2-Dioxygenase, domain 1"/>
    <property type="match status" value="1"/>
</dbReference>
<evidence type="ECO:0000256" key="1">
    <source>
        <dbReference type="ARBA" id="ARBA00022723"/>
    </source>
</evidence>
<dbReference type="GO" id="GO:0004493">
    <property type="term" value="F:methylmalonyl-CoA epimerase activity"/>
    <property type="evidence" value="ECO:0007669"/>
    <property type="project" value="TreeGrafter"/>
</dbReference>
<dbReference type="InterPro" id="IPR004360">
    <property type="entry name" value="Glyas_Fos-R_dOase_dom"/>
</dbReference>
<feature type="non-terminal residue" evidence="3">
    <location>
        <position position="171"/>
    </location>
</feature>
<accession>A0A382CC60</accession>
<reference evidence="3" key="1">
    <citation type="submission" date="2018-05" db="EMBL/GenBank/DDBJ databases">
        <authorList>
            <person name="Lanie J.A."/>
            <person name="Ng W.-L."/>
            <person name="Kazmierczak K.M."/>
            <person name="Andrzejewski T.M."/>
            <person name="Davidsen T.M."/>
            <person name="Wayne K.J."/>
            <person name="Tettelin H."/>
            <person name="Glass J.I."/>
            <person name="Rusch D."/>
            <person name="Podicherti R."/>
            <person name="Tsui H.-C.T."/>
            <person name="Winkler M.E."/>
        </authorList>
    </citation>
    <scope>NUCLEOTIDE SEQUENCE</scope>
</reference>
<dbReference type="SUPFAM" id="SSF54593">
    <property type="entry name" value="Glyoxalase/Bleomycin resistance protein/Dihydroxybiphenyl dioxygenase"/>
    <property type="match status" value="1"/>
</dbReference>
<dbReference type="AlphaFoldDB" id="A0A382CC60"/>
<dbReference type="PROSITE" id="PS51819">
    <property type="entry name" value="VOC"/>
    <property type="match status" value="1"/>
</dbReference>
<evidence type="ECO:0000259" key="2">
    <source>
        <dbReference type="PROSITE" id="PS51819"/>
    </source>
</evidence>
<dbReference type="InterPro" id="IPR051785">
    <property type="entry name" value="MMCE/EMCE_epimerase"/>
</dbReference>
<sequence>MATVIFFFLVSCTAGQNSTELELGEEFVVDKSLGFTNGKPNPGSYIVGISHLNIIVGDIDYATEFYERTLGFVQAHNVRGVMYYKGYTSDSFARDAGFLDGNVKVDIRFLKHPTIGMHIELMKYHEPIGSQEIIYRNTNDLGGIRHVALEVSDAEKAFDYLKQQPDVRMIN</sequence>
<keyword evidence="1" id="KW-0479">Metal-binding</keyword>
<gene>
    <name evidence="3" type="ORF">METZ01_LOCUS176125</name>
</gene>
<protein>
    <recommendedName>
        <fullName evidence="2">VOC domain-containing protein</fullName>
    </recommendedName>
</protein>
<proteinExistence type="predicted"/>
<name>A0A382CC60_9ZZZZ</name>
<dbReference type="PANTHER" id="PTHR43048">
    <property type="entry name" value="METHYLMALONYL-COA EPIMERASE"/>
    <property type="match status" value="1"/>
</dbReference>
<dbReference type="InterPro" id="IPR037523">
    <property type="entry name" value="VOC_core"/>
</dbReference>
<dbReference type="GO" id="GO:0046872">
    <property type="term" value="F:metal ion binding"/>
    <property type="evidence" value="ECO:0007669"/>
    <property type="project" value="UniProtKB-KW"/>
</dbReference>
<organism evidence="3">
    <name type="scientific">marine metagenome</name>
    <dbReference type="NCBI Taxonomy" id="408172"/>
    <lineage>
        <taxon>unclassified sequences</taxon>
        <taxon>metagenomes</taxon>
        <taxon>ecological metagenomes</taxon>
    </lineage>
</organism>
<dbReference type="GO" id="GO:0046491">
    <property type="term" value="P:L-methylmalonyl-CoA metabolic process"/>
    <property type="evidence" value="ECO:0007669"/>
    <property type="project" value="TreeGrafter"/>
</dbReference>
<feature type="domain" description="VOC" evidence="2">
    <location>
        <begin position="48"/>
        <end position="171"/>
    </location>
</feature>
<evidence type="ECO:0000313" key="3">
    <source>
        <dbReference type="EMBL" id="SVB23271.1"/>
    </source>
</evidence>
<dbReference type="PANTHER" id="PTHR43048:SF3">
    <property type="entry name" value="METHYLMALONYL-COA EPIMERASE, MITOCHONDRIAL"/>
    <property type="match status" value="1"/>
</dbReference>
<feature type="non-terminal residue" evidence="3">
    <location>
        <position position="1"/>
    </location>
</feature>
<dbReference type="EMBL" id="UINC01033651">
    <property type="protein sequence ID" value="SVB23271.1"/>
    <property type="molecule type" value="Genomic_DNA"/>
</dbReference>
<dbReference type="InterPro" id="IPR029068">
    <property type="entry name" value="Glyas_Bleomycin-R_OHBP_Dase"/>
</dbReference>
<dbReference type="Pfam" id="PF00903">
    <property type="entry name" value="Glyoxalase"/>
    <property type="match status" value="1"/>
</dbReference>